<keyword evidence="2" id="KW-1185">Reference proteome</keyword>
<dbReference type="HOGENOM" id="CLU_1714018_0_0_1"/>
<evidence type="ECO:0000313" key="2">
    <source>
        <dbReference type="Proteomes" id="UP000007148"/>
    </source>
</evidence>
<dbReference type="STRING" id="1109443.G4U099"/>
<reference evidence="1 2" key="1">
    <citation type="journal article" date="2011" name="PLoS Pathog.">
        <title>Endophytic Life Strategies Decoded by Genome and Transcriptome Analyses of the Mutualistic Root Symbiont Piriformospora indica.</title>
        <authorList>
            <person name="Zuccaro A."/>
            <person name="Lahrmann U."/>
            <person name="Guldener U."/>
            <person name="Langen G."/>
            <person name="Pfiffi S."/>
            <person name="Biedenkopf D."/>
            <person name="Wong P."/>
            <person name="Samans B."/>
            <person name="Grimm C."/>
            <person name="Basiewicz M."/>
            <person name="Murat C."/>
            <person name="Martin F."/>
            <person name="Kogel K.H."/>
        </authorList>
    </citation>
    <scope>NUCLEOTIDE SEQUENCE [LARGE SCALE GENOMIC DNA]</scope>
    <source>
        <strain evidence="1 2">DSM 11827</strain>
    </source>
</reference>
<evidence type="ECO:0000313" key="1">
    <source>
        <dbReference type="EMBL" id="CCA76992.1"/>
    </source>
</evidence>
<dbReference type="eggNOG" id="ENOG502RZRD">
    <property type="taxonomic scope" value="Eukaryota"/>
</dbReference>
<accession>G4U099</accession>
<comment type="caution">
    <text evidence="1">The sequence shown here is derived from an EMBL/GenBank/DDBJ whole genome shotgun (WGS) entry which is preliminary data.</text>
</comment>
<organism evidence="1 2">
    <name type="scientific">Serendipita indica (strain DSM 11827)</name>
    <name type="common">Root endophyte fungus</name>
    <name type="synonym">Piriformospora indica</name>
    <dbReference type="NCBI Taxonomy" id="1109443"/>
    <lineage>
        <taxon>Eukaryota</taxon>
        <taxon>Fungi</taxon>
        <taxon>Dikarya</taxon>
        <taxon>Basidiomycota</taxon>
        <taxon>Agaricomycotina</taxon>
        <taxon>Agaricomycetes</taxon>
        <taxon>Sebacinales</taxon>
        <taxon>Serendipitaceae</taxon>
        <taxon>Serendipita</taxon>
    </lineage>
</organism>
<proteinExistence type="predicted"/>
<dbReference type="Proteomes" id="UP000007148">
    <property type="component" value="Unassembled WGS sequence"/>
</dbReference>
<gene>
    <name evidence="1" type="ORF">PIIN_10977</name>
</gene>
<dbReference type="EMBL" id="CAFZ01001169">
    <property type="protein sequence ID" value="CCA76992.1"/>
    <property type="molecule type" value="Genomic_DNA"/>
</dbReference>
<dbReference type="AlphaFoldDB" id="G4U099"/>
<protein>
    <recommendedName>
        <fullName evidence="3">GST N-terminal domain-containing protein</fullName>
    </recommendedName>
</protein>
<name>G4U099_SERID</name>
<sequence length="153" mass="16900">MSKPVLYRFGGAWLHGRSRSGERVLEGENLEVSYLKITAQSTIPTLVPPTGELYDSSTSSTQYLNKNAPQGVKTGKPADPKLLKILHADNINPNVFLLAARNQEELDTKNQSVPGYFVRAHYNILQRVLPTAPAEFKKFYDAKVAKTNGLSAI</sequence>
<dbReference type="InParanoid" id="G4U099"/>
<evidence type="ECO:0008006" key="3">
    <source>
        <dbReference type="Google" id="ProtNLM"/>
    </source>
</evidence>
<dbReference type="OrthoDB" id="412788at2759"/>